<dbReference type="EMBL" id="LT598496">
    <property type="protein sequence ID" value="SBV25695.1"/>
    <property type="molecule type" value="Genomic_DNA"/>
</dbReference>
<name>A0A1C3MZH1_9ACTN</name>
<evidence type="ECO:0000313" key="2">
    <source>
        <dbReference type="EMBL" id="SBV25695.1"/>
    </source>
</evidence>
<keyword evidence="3" id="KW-1185">Reference proteome</keyword>
<dbReference type="STRING" id="307121.GA0070620_1172"/>
<protein>
    <recommendedName>
        <fullName evidence="4">Caspase domain-containing protein</fullName>
    </recommendedName>
</protein>
<dbReference type="RefSeq" id="WP_091588919.1">
    <property type="nucleotide sequence ID" value="NZ_JBHRWG010000003.1"/>
</dbReference>
<organism evidence="2 3">
    <name type="scientific">Micromonospora krabiensis</name>
    <dbReference type="NCBI Taxonomy" id="307121"/>
    <lineage>
        <taxon>Bacteria</taxon>
        <taxon>Bacillati</taxon>
        <taxon>Actinomycetota</taxon>
        <taxon>Actinomycetes</taxon>
        <taxon>Micromonosporales</taxon>
        <taxon>Micromonosporaceae</taxon>
        <taxon>Micromonospora</taxon>
    </lineage>
</organism>
<sequence length="477" mass="50333">MLDPRRTLAVLCGAQSWPHLAHFEPAAAFSNSATALRSYLGDADGAGLPDENVLWLFDEPNAVAHYERIAAFLTARLAALDAPQGADTLVLFAYIGHGTFFGPAKEYCLLVTDTRAPIEADTSLRLSTLAGLLRACAPRSSRLLLLDCCFAGVAATYFYQSGGPREIASAKAAEIVRATPGDRGVAILCAASAVDGARLADPSTVTLFHRELLAVLAAGDPETPGALSPRRVCDLVYAALLASGAEHPPRPEVHVPDQSGGDLGNAAIFPNRAAPRSADERGPAGGGPDVDGRAGGGTGDGGAGGGGGDPTSRTGPLAREAFLNRVTMLLRMRQGTSFHVVPDIPLRLSDVVRGHHAMADDERLLAVLDLSFFRRGKLSAAFTDRGFRYRASRHHSSALNLPYDVFPRCTFGPGFVERGTPSGQRWKVDAVTVTTPTRTAVLDFPNMPSGTVPAMRQLLKDIADLVAEHQGATGDQR</sequence>
<dbReference type="Proteomes" id="UP000199393">
    <property type="component" value="Chromosome I"/>
</dbReference>
<reference evidence="3" key="1">
    <citation type="submission" date="2016-06" db="EMBL/GenBank/DDBJ databases">
        <authorList>
            <person name="Varghese N."/>
        </authorList>
    </citation>
    <scope>NUCLEOTIDE SEQUENCE [LARGE SCALE GENOMIC DNA]</scope>
    <source>
        <strain evidence="3">DSM 45344</strain>
    </source>
</reference>
<evidence type="ECO:0008006" key="4">
    <source>
        <dbReference type="Google" id="ProtNLM"/>
    </source>
</evidence>
<proteinExistence type="predicted"/>
<feature type="compositionally biased region" description="Gly residues" evidence="1">
    <location>
        <begin position="283"/>
        <end position="309"/>
    </location>
</feature>
<dbReference type="Gene3D" id="3.40.50.1460">
    <property type="match status" value="1"/>
</dbReference>
<gene>
    <name evidence="2" type="ORF">GA0070620_1172</name>
</gene>
<dbReference type="AlphaFoldDB" id="A0A1C3MZH1"/>
<accession>A0A1C3MZH1</accession>
<dbReference type="OrthoDB" id="4464809at2"/>
<evidence type="ECO:0000313" key="3">
    <source>
        <dbReference type="Proteomes" id="UP000199393"/>
    </source>
</evidence>
<feature type="region of interest" description="Disordered" evidence="1">
    <location>
        <begin position="246"/>
        <end position="316"/>
    </location>
</feature>
<evidence type="ECO:0000256" key="1">
    <source>
        <dbReference type="SAM" id="MobiDB-lite"/>
    </source>
</evidence>